<dbReference type="EMBL" id="JBEYBF010000001">
    <property type="protein sequence ID" value="MEU1950798.1"/>
    <property type="molecule type" value="Genomic_DNA"/>
</dbReference>
<reference evidence="1 2" key="1">
    <citation type="submission" date="2024-06" db="EMBL/GenBank/DDBJ databases">
        <title>The Natural Products Discovery Center: Release of the First 8490 Sequenced Strains for Exploring Actinobacteria Biosynthetic Diversity.</title>
        <authorList>
            <person name="Kalkreuter E."/>
            <person name="Kautsar S.A."/>
            <person name="Yang D."/>
            <person name="Bader C.D."/>
            <person name="Teijaro C.N."/>
            <person name="Fluegel L."/>
            <person name="Davis C.M."/>
            <person name="Simpson J.R."/>
            <person name="Lauterbach L."/>
            <person name="Steele A.D."/>
            <person name="Gui C."/>
            <person name="Meng S."/>
            <person name="Li G."/>
            <person name="Viehrig K."/>
            <person name="Ye F."/>
            <person name="Su P."/>
            <person name="Kiefer A.F."/>
            <person name="Nichols A."/>
            <person name="Cepeda A.J."/>
            <person name="Yan W."/>
            <person name="Fan B."/>
            <person name="Jiang Y."/>
            <person name="Adhikari A."/>
            <person name="Zheng C.-J."/>
            <person name="Schuster L."/>
            <person name="Cowan T.M."/>
            <person name="Smanski M.J."/>
            <person name="Chevrette M.G."/>
            <person name="De Carvalho L.P.S."/>
            <person name="Shen B."/>
        </authorList>
    </citation>
    <scope>NUCLEOTIDE SEQUENCE [LARGE SCALE GENOMIC DNA]</scope>
    <source>
        <strain evidence="1 2">NPDC019708</strain>
    </source>
</reference>
<sequence>MLELTGHYGVIAAGLVEGGLVGQQYESVPVRVEDFCRCIRAATASSRSSGVPNAWAYHGTLDQPGLYRAKASIS</sequence>
<organism evidence="1 2">
    <name type="scientific">Nocardia rhamnosiphila</name>
    <dbReference type="NCBI Taxonomy" id="426716"/>
    <lineage>
        <taxon>Bacteria</taxon>
        <taxon>Bacillati</taxon>
        <taxon>Actinomycetota</taxon>
        <taxon>Actinomycetes</taxon>
        <taxon>Mycobacteriales</taxon>
        <taxon>Nocardiaceae</taxon>
        <taxon>Nocardia</taxon>
    </lineage>
</organism>
<gene>
    <name evidence="1" type="ORF">ABZ510_02970</name>
</gene>
<protein>
    <submittedName>
        <fullName evidence="1">Uncharacterized protein</fullName>
    </submittedName>
</protein>
<accession>A0ABV2WIU1</accession>
<evidence type="ECO:0000313" key="2">
    <source>
        <dbReference type="Proteomes" id="UP001550628"/>
    </source>
</evidence>
<name>A0ABV2WIU1_9NOCA</name>
<proteinExistence type="predicted"/>
<dbReference type="RefSeq" id="WP_356954238.1">
    <property type="nucleotide sequence ID" value="NZ_JBEYBD010000002.1"/>
</dbReference>
<dbReference type="Proteomes" id="UP001550628">
    <property type="component" value="Unassembled WGS sequence"/>
</dbReference>
<comment type="caution">
    <text evidence="1">The sequence shown here is derived from an EMBL/GenBank/DDBJ whole genome shotgun (WGS) entry which is preliminary data.</text>
</comment>
<evidence type="ECO:0000313" key="1">
    <source>
        <dbReference type="EMBL" id="MEU1950798.1"/>
    </source>
</evidence>
<keyword evidence="2" id="KW-1185">Reference proteome</keyword>